<protein>
    <submittedName>
        <fullName evidence="1">Uncharacterized protein</fullName>
    </submittedName>
</protein>
<evidence type="ECO:0000313" key="2">
    <source>
        <dbReference type="Proteomes" id="UP001341840"/>
    </source>
</evidence>
<reference evidence="1 2" key="1">
    <citation type="journal article" date="2023" name="Plants (Basel)">
        <title>Bridging the Gap: Combining Genomics and Transcriptomics Approaches to Understand Stylosanthes scabra, an Orphan Legume from the Brazilian Caatinga.</title>
        <authorList>
            <person name="Ferreira-Neto J.R.C."/>
            <person name="da Silva M.D."/>
            <person name="Binneck E."/>
            <person name="de Melo N.F."/>
            <person name="da Silva R.H."/>
            <person name="de Melo A.L.T.M."/>
            <person name="Pandolfi V."/>
            <person name="Bustamante F.O."/>
            <person name="Brasileiro-Vidal A.C."/>
            <person name="Benko-Iseppon A.M."/>
        </authorList>
    </citation>
    <scope>NUCLEOTIDE SEQUENCE [LARGE SCALE GENOMIC DNA]</scope>
    <source>
        <tissue evidence="1">Leaves</tissue>
    </source>
</reference>
<name>A0ABU6UC22_9FABA</name>
<dbReference type="Proteomes" id="UP001341840">
    <property type="component" value="Unassembled WGS sequence"/>
</dbReference>
<gene>
    <name evidence="1" type="ORF">PIB30_025994</name>
</gene>
<sequence length="56" mass="6350">MGGSPTNRLPLKIQNLENNTIEAVLFGDMVEQIQPHMHEGRVDPLIVVLQCFRGHR</sequence>
<keyword evidence="2" id="KW-1185">Reference proteome</keyword>
<organism evidence="1 2">
    <name type="scientific">Stylosanthes scabra</name>
    <dbReference type="NCBI Taxonomy" id="79078"/>
    <lineage>
        <taxon>Eukaryota</taxon>
        <taxon>Viridiplantae</taxon>
        <taxon>Streptophyta</taxon>
        <taxon>Embryophyta</taxon>
        <taxon>Tracheophyta</taxon>
        <taxon>Spermatophyta</taxon>
        <taxon>Magnoliopsida</taxon>
        <taxon>eudicotyledons</taxon>
        <taxon>Gunneridae</taxon>
        <taxon>Pentapetalae</taxon>
        <taxon>rosids</taxon>
        <taxon>fabids</taxon>
        <taxon>Fabales</taxon>
        <taxon>Fabaceae</taxon>
        <taxon>Papilionoideae</taxon>
        <taxon>50 kb inversion clade</taxon>
        <taxon>dalbergioids sensu lato</taxon>
        <taxon>Dalbergieae</taxon>
        <taxon>Pterocarpus clade</taxon>
        <taxon>Stylosanthes</taxon>
    </lineage>
</organism>
<proteinExistence type="predicted"/>
<accession>A0ABU6UC22</accession>
<dbReference type="EMBL" id="JASCZI010120925">
    <property type="protein sequence ID" value="MED6157721.1"/>
    <property type="molecule type" value="Genomic_DNA"/>
</dbReference>
<evidence type="ECO:0000313" key="1">
    <source>
        <dbReference type="EMBL" id="MED6157721.1"/>
    </source>
</evidence>
<comment type="caution">
    <text evidence="1">The sequence shown here is derived from an EMBL/GenBank/DDBJ whole genome shotgun (WGS) entry which is preliminary data.</text>
</comment>